<dbReference type="VEuPathDB" id="FungiDB:FUN_002483"/>
<dbReference type="VEuPathDB" id="FungiDB:RhiirFUN_002552"/>
<sequence>MNCQSLFRHSQIIHKENKIRQLYDNKLVENHIYVNHKLHYDLLNYIAYLNYFIQILKIKEKKNNSFILKSSKNFISLTEEAKNIYFHLKDFKMPLKEIHNYYGIYIKADKEFDIVIEDLKQMWRTYNNDKKRSNENIKFCDACYHLNLELSKLRITIQVDINRINLSGR</sequence>
<dbReference type="VEuPathDB" id="FungiDB:RhiirA1_536213"/>
<proteinExistence type="predicted"/>
<dbReference type="AlphaFoldDB" id="A0A2I1GBX0"/>
<name>A0A2I1GBX0_9GLOM</name>
<protein>
    <submittedName>
        <fullName evidence="1">Uncharacterized protein</fullName>
    </submittedName>
</protein>
<keyword evidence="2" id="KW-1185">Reference proteome</keyword>
<evidence type="ECO:0000313" key="2">
    <source>
        <dbReference type="Proteomes" id="UP000234323"/>
    </source>
</evidence>
<accession>A0A2I1GBX0</accession>
<dbReference type="OrthoDB" id="2309667at2759"/>
<dbReference type="Proteomes" id="UP000234323">
    <property type="component" value="Unassembled WGS sequence"/>
</dbReference>
<comment type="caution">
    <text evidence="1">The sequence shown here is derived from an EMBL/GenBank/DDBJ whole genome shotgun (WGS) entry which is preliminary data.</text>
</comment>
<evidence type="ECO:0000313" key="1">
    <source>
        <dbReference type="EMBL" id="PKY44118.1"/>
    </source>
</evidence>
<organism evidence="1 2">
    <name type="scientific">Rhizophagus irregularis</name>
    <dbReference type="NCBI Taxonomy" id="588596"/>
    <lineage>
        <taxon>Eukaryota</taxon>
        <taxon>Fungi</taxon>
        <taxon>Fungi incertae sedis</taxon>
        <taxon>Mucoromycota</taxon>
        <taxon>Glomeromycotina</taxon>
        <taxon>Glomeromycetes</taxon>
        <taxon>Glomerales</taxon>
        <taxon>Glomeraceae</taxon>
        <taxon>Rhizophagus</taxon>
    </lineage>
</organism>
<gene>
    <name evidence="1" type="ORF">RhiirA4_541599</name>
</gene>
<reference evidence="1 2" key="1">
    <citation type="submission" date="2015-10" db="EMBL/GenBank/DDBJ databases">
        <title>Genome analyses suggest a sexual origin of heterokaryosis in a supposedly ancient asexual fungus.</title>
        <authorList>
            <person name="Ropars J."/>
            <person name="Sedzielewska K."/>
            <person name="Noel J."/>
            <person name="Charron P."/>
            <person name="Farinelli L."/>
            <person name="Marton T."/>
            <person name="Kruger M."/>
            <person name="Pelin A."/>
            <person name="Brachmann A."/>
            <person name="Corradi N."/>
        </authorList>
    </citation>
    <scope>NUCLEOTIDE SEQUENCE [LARGE SCALE GENOMIC DNA]</scope>
    <source>
        <strain evidence="1 2">A4</strain>
    </source>
</reference>
<dbReference type="EMBL" id="LLXI01000300">
    <property type="protein sequence ID" value="PKY44118.1"/>
    <property type="molecule type" value="Genomic_DNA"/>
</dbReference>